<dbReference type="InterPro" id="IPR005467">
    <property type="entry name" value="His_kinase_dom"/>
</dbReference>
<dbReference type="SMART" id="SM00387">
    <property type="entry name" value="HATPase_c"/>
    <property type="match status" value="1"/>
</dbReference>
<dbReference type="PROSITE" id="PS50885">
    <property type="entry name" value="HAMP"/>
    <property type="match status" value="1"/>
</dbReference>
<keyword evidence="15" id="KW-1185">Reference proteome</keyword>
<accession>A0ABZ1HRA6</accession>
<gene>
    <name evidence="14" type="ORF">OHB35_46695</name>
</gene>
<sequence>MKLVPRALRSQITAAVALLVTVVVALAGLVIVARIDHRDRTDVDRQLAARAEKVQEDADKLLEQGDHAGSDEGQDDYGGLLTGSQSLVRVISDAQVIAQRGETPPFPLPVPEGDGYSTLEGDGQTWRSLTEPLGTTGDRVELLQDIEPIEHRLSDNIAIVAAVTLLAAAVTAIGTWLITRLLLHPLQRLRTGALAISADVTGPALPAVDRPREVADLSHALNAMLDQLRTSMEATRRFTADAGHELRTPLTTLGMTLETLQRNPDLPEAQRTLALEAMRTEHRRITTLLTGLQALARGDAHALPGRTPVDLTALLTEAVQHAARRHPAVTYRLEPAAPVTVQGWQAGLRLAVDNLLDNAALHGHTDGHVDIRLSQHGTTVRITVGDDGPGIPPDQRQAMKERFTRGSRTHAPGSGLGLALVEQQAQLHHGTLHLGSGPSGGLQAVVSLPSAPGPEPHL</sequence>
<dbReference type="CDD" id="cd06225">
    <property type="entry name" value="HAMP"/>
    <property type="match status" value="1"/>
</dbReference>
<dbReference type="Pfam" id="PF02518">
    <property type="entry name" value="HATPase_c"/>
    <property type="match status" value="1"/>
</dbReference>
<dbReference type="Gene3D" id="6.10.340.10">
    <property type="match status" value="1"/>
</dbReference>
<evidence type="ECO:0000256" key="6">
    <source>
        <dbReference type="ARBA" id="ARBA00022692"/>
    </source>
</evidence>
<evidence type="ECO:0000256" key="7">
    <source>
        <dbReference type="ARBA" id="ARBA00022777"/>
    </source>
</evidence>
<keyword evidence="14" id="KW-0255">Endonuclease</keyword>
<dbReference type="SUPFAM" id="SSF158472">
    <property type="entry name" value="HAMP domain-like"/>
    <property type="match status" value="1"/>
</dbReference>
<dbReference type="SUPFAM" id="SSF47384">
    <property type="entry name" value="Homodimeric domain of signal transducing histidine kinase"/>
    <property type="match status" value="1"/>
</dbReference>
<protein>
    <recommendedName>
        <fullName evidence="3">histidine kinase</fullName>
        <ecNumber evidence="3">2.7.13.3</ecNumber>
    </recommendedName>
</protein>
<feature type="domain" description="Histidine kinase" evidence="12">
    <location>
        <begin position="241"/>
        <end position="452"/>
    </location>
</feature>
<organism evidence="14 15">
    <name type="scientific">Streptomyces phaeochromogenes</name>
    <dbReference type="NCBI Taxonomy" id="1923"/>
    <lineage>
        <taxon>Bacteria</taxon>
        <taxon>Bacillati</taxon>
        <taxon>Actinomycetota</taxon>
        <taxon>Actinomycetes</taxon>
        <taxon>Kitasatosporales</taxon>
        <taxon>Streptomycetaceae</taxon>
        <taxon>Streptomyces</taxon>
        <taxon>Streptomyces phaeochromogenes group</taxon>
    </lineage>
</organism>
<evidence type="ECO:0000259" key="13">
    <source>
        <dbReference type="PROSITE" id="PS50885"/>
    </source>
</evidence>
<keyword evidence="14" id="KW-0378">Hydrolase</keyword>
<dbReference type="GO" id="GO:0004519">
    <property type="term" value="F:endonuclease activity"/>
    <property type="evidence" value="ECO:0007669"/>
    <property type="project" value="UniProtKB-KW"/>
</dbReference>
<dbReference type="GO" id="GO:0016301">
    <property type="term" value="F:kinase activity"/>
    <property type="evidence" value="ECO:0007669"/>
    <property type="project" value="UniProtKB-KW"/>
</dbReference>
<dbReference type="Gene3D" id="1.10.287.130">
    <property type="match status" value="1"/>
</dbReference>
<evidence type="ECO:0000256" key="10">
    <source>
        <dbReference type="ARBA" id="ARBA00023136"/>
    </source>
</evidence>
<dbReference type="CDD" id="cd00082">
    <property type="entry name" value="HisKA"/>
    <property type="match status" value="1"/>
</dbReference>
<dbReference type="InterPro" id="IPR003660">
    <property type="entry name" value="HAMP_dom"/>
</dbReference>
<keyword evidence="14" id="KW-0540">Nuclease</keyword>
<dbReference type="PRINTS" id="PR00344">
    <property type="entry name" value="BCTRLSENSOR"/>
</dbReference>
<keyword evidence="5" id="KW-0808">Transferase</keyword>
<keyword evidence="10 11" id="KW-0472">Membrane</keyword>
<dbReference type="PROSITE" id="PS50109">
    <property type="entry name" value="HIS_KIN"/>
    <property type="match status" value="1"/>
</dbReference>
<dbReference type="Proteomes" id="UP001340816">
    <property type="component" value="Chromosome"/>
</dbReference>
<keyword evidence="7 14" id="KW-0418">Kinase</keyword>
<reference evidence="14 15" key="1">
    <citation type="submission" date="2022-10" db="EMBL/GenBank/DDBJ databases">
        <title>The complete genomes of actinobacterial strains from the NBC collection.</title>
        <authorList>
            <person name="Joergensen T.S."/>
            <person name="Alvarez Arevalo M."/>
            <person name="Sterndorff E.B."/>
            <person name="Faurdal D."/>
            <person name="Vuksanovic O."/>
            <person name="Mourched A.-S."/>
            <person name="Charusanti P."/>
            <person name="Shaw S."/>
            <person name="Blin K."/>
            <person name="Weber T."/>
        </authorList>
    </citation>
    <scope>NUCLEOTIDE SEQUENCE [LARGE SCALE GENOMIC DNA]</scope>
    <source>
        <strain evidence="14 15">NBC 01752</strain>
    </source>
</reference>
<comment type="catalytic activity">
    <reaction evidence="1">
        <text>ATP + protein L-histidine = ADP + protein N-phospho-L-histidine.</text>
        <dbReference type="EC" id="2.7.13.3"/>
    </reaction>
</comment>
<dbReference type="InterPro" id="IPR003661">
    <property type="entry name" value="HisK_dim/P_dom"/>
</dbReference>
<dbReference type="SMART" id="SM00388">
    <property type="entry name" value="HisKA"/>
    <property type="match status" value="1"/>
</dbReference>
<dbReference type="InterPro" id="IPR036890">
    <property type="entry name" value="HATPase_C_sf"/>
</dbReference>
<evidence type="ECO:0000256" key="3">
    <source>
        <dbReference type="ARBA" id="ARBA00012438"/>
    </source>
</evidence>
<evidence type="ECO:0000259" key="12">
    <source>
        <dbReference type="PROSITE" id="PS50109"/>
    </source>
</evidence>
<name>A0ABZ1HRA6_STRPH</name>
<dbReference type="Pfam" id="PF00512">
    <property type="entry name" value="HisKA"/>
    <property type="match status" value="1"/>
</dbReference>
<dbReference type="EC" id="2.7.13.3" evidence="3"/>
<keyword evidence="6 11" id="KW-0812">Transmembrane</keyword>
<feature type="domain" description="HAMP" evidence="13">
    <location>
        <begin position="180"/>
        <end position="233"/>
    </location>
</feature>
<dbReference type="PANTHER" id="PTHR45436:SF5">
    <property type="entry name" value="SENSOR HISTIDINE KINASE TRCS"/>
    <property type="match status" value="1"/>
</dbReference>
<dbReference type="InterPro" id="IPR004358">
    <property type="entry name" value="Sig_transdc_His_kin-like_C"/>
</dbReference>
<dbReference type="Gene3D" id="3.30.565.10">
    <property type="entry name" value="Histidine kinase-like ATPase, C-terminal domain"/>
    <property type="match status" value="1"/>
</dbReference>
<keyword evidence="8 11" id="KW-1133">Transmembrane helix</keyword>
<dbReference type="CDD" id="cd00075">
    <property type="entry name" value="HATPase"/>
    <property type="match status" value="1"/>
</dbReference>
<dbReference type="InterPro" id="IPR050428">
    <property type="entry name" value="TCS_sensor_his_kinase"/>
</dbReference>
<evidence type="ECO:0000256" key="5">
    <source>
        <dbReference type="ARBA" id="ARBA00022679"/>
    </source>
</evidence>
<feature type="transmembrane region" description="Helical" evidence="11">
    <location>
        <begin position="157"/>
        <end position="178"/>
    </location>
</feature>
<evidence type="ECO:0000256" key="9">
    <source>
        <dbReference type="ARBA" id="ARBA00023012"/>
    </source>
</evidence>
<dbReference type="SMART" id="SM00304">
    <property type="entry name" value="HAMP"/>
    <property type="match status" value="1"/>
</dbReference>
<keyword evidence="9" id="KW-0902">Two-component regulatory system</keyword>
<evidence type="ECO:0000256" key="11">
    <source>
        <dbReference type="SAM" id="Phobius"/>
    </source>
</evidence>
<dbReference type="InterPro" id="IPR003594">
    <property type="entry name" value="HATPase_dom"/>
</dbReference>
<dbReference type="SUPFAM" id="SSF55874">
    <property type="entry name" value="ATPase domain of HSP90 chaperone/DNA topoisomerase II/histidine kinase"/>
    <property type="match status" value="1"/>
</dbReference>
<dbReference type="Pfam" id="PF00672">
    <property type="entry name" value="HAMP"/>
    <property type="match status" value="1"/>
</dbReference>
<evidence type="ECO:0000313" key="14">
    <source>
        <dbReference type="EMBL" id="WSD20133.1"/>
    </source>
</evidence>
<keyword evidence="4" id="KW-0597">Phosphoprotein</keyword>
<comment type="subcellular location">
    <subcellularLocation>
        <location evidence="2">Cell membrane</location>
    </subcellularLocation>
</comment>
<evidence type="ECO:0000256" key="8">
    <source>
        <dbReference type="ARBA" id="ARBA00022989"/>
    </source>
</evidence>
<dbReference type="RefSeq" id="WP_326761962.1">
    <property type="nucleotide sequence ID" value="NZ_CP109135.1"/>
</dbReference>
<evidence type="ECO:0000256" key="1">
    <source>
        <dbReference type="ARBA" id="ARBA00000085"/>
    </source>
</evidence>
<dbReference type="EMBL" id="CP109135">
    <property type="protein sequence ID" value="WSD20133.1"/>
    <property type="molecule type" value="Genomic_DNA"/>
</dbReference>
<dbReference type="PANTHER" id="PTHR45436">
    <property type="entry name" value="SENSOR HISTIDINE KINASE YKOH"/>
    <property type="match status" value="1"/>
</dbReference>
<evidence type="ECO:0000256" key="4">
    <source>
        <dbReference type="ARBA" id="ARBA00022553"/>
    </source>
</evidence>
<proteinExistence type="predicted"/>
<dbReference type="InterPro" id="IPR036097">
    <property type="entry name" value="HisK_dim/P_sf"/>
</dbReference>
<feature type="transmembrane region" description="Helical" evidence="11">
    <location>
        <begin position="12"/>
        <end position="35"/>
    </location>
</feature>
<evidence type="ECO:0000313" key="15">
    <source>
        <dbReference type="Proteomes" id="UP001340816"/>
    </source>
</evidence>
<evidence type="ECO:0000256" key="2">
    <source>
        <dbReference type="ARBA" id="ARBA00004236"/>
    </source>
</evidence>